<keyword evidence="3" id="KW-1185">Reference proteome</keyword>
<protein>
    <submittedName>
        <fullName evidence="2">Uncharacterized protein</fullName>
    </submittedName>
</protein>
<gene>
    <name evidence="2" type="ORF">D9758_003469</name>
</gene>
<proteinExistence type="predicted"/>
<dbReference type="EMBL" id="JAACJM010000007">
    <property type="protein sequence ID" value="KAF5371746.1"/>
    <property type="molecule type" value="Genomic_DNA"/>
</dbReference>
<dbReference type="Proteomes" id="UP000559256">
    <property type="component" value="Unassembled WGS sequence"/>
</dbReference>
<feature type="region of interest" description="Disordered" evidence="1">
    <location>
        <begin position="319"/>
        <end position="339"/>
    </location>
</feature>
<evidence type="ECO:0000256" key="1">
    <source>
        <dbReference type="SAM" id="MobiDB-lite"/>
    </source>
</evidence>
<dbReference type="OrthoDB" id="3129614at2759"/>
<accession>A0A8H5GUY3</accession>
<dbReference type="AlphaFoldDB" id="A0A8H5GUY3"/>
<name>A0A8H5GUY3_9AGAR</name>
<sequence length="438" mass="50366">MLESYTGTPWSSKLPVLHDKLSSLLVYDEFQGFQLIHKSLDDFLTDHQRCGDDWFLDHHEIYKNLTSACSKLLMFYLGNACMSNSVSSEKRAIQYASFLWGNYHRIALQTGSQDNNVDIEAEVSHFLQQYLLQWVFYAVAGSYDDRYYTVLFLSEGLIHLSENLDKTRDDPFAQLIHEAHRLSSALCANNYHQVQKANTILYFFHFLCAAYRKDVKILHWWYMPVFVQMAGGSRNYGDIIEAIKELNDYPLLLSEEATLAENIEIFGVPEVIDDKMLAKVDWDLKKSLDDYLWMGVSPISLRILKPIPNAGATTMTLAEPSTLPETSPNDSSQTLPNANPNTIQGTVKEDIANQLCQLQRNTTMELGKLRRSNGTLATHTQYLLYYDQDHNCEFEEKEKGETEVGKSPSEYIWKLQDLYIGLYRAYSLVRCYRLVPAM</sequence>
<evidence type="ECO:0000313" key="3">
    <source>
        <dbReference type="Proteomes" id="UP000559256"/>
    </source>
</evidence>
<feature type="compositionally biased region" description="Polar residues" evidence="1">
    <location>
        <begin position="323"/>
        <end position="339"/>
    </location>
</feature>
<comment type="caution">
    <text evidence="2">The sequence shown here is derived from an EMBL/GenBank/DDBJ whole genome shotgun (WGS) entry which is preliminary data.</text>
</comment>
<organism evidence="2 3">
    <name type="scientific">Tetrapyrgos nigripes</name>
    <dbReference type="NCBI Taxonomy" id="182062"/>
    <lineage>
        <taxon>Eukaryota</taxon>
        <taxon>Fungi</taxon>
        <taxon>Dikarya</taxon>
        <taxon>Basidiomycota</taxon>
        <taxon>Agaricomycotina</taxon>
        <taxon>Agaricomycetes</taxon>
        <taxon>Agaricomycetidae</taxon>
        <taxon>Agaricales</taxon>
        <taxon>Marasmiineae</taxon>
        <taxon>Marasmiaceae</taxon>
        <taxon>Tetrapyrgos</taxon>
    </lineage>
</organism>
<reference evidence="2 3" key="1">
    <citation type="journal article" date="2020" name="ISME J.">
        <title>Uncovering the hidden diversity of litter-decomposition mechanisms in mushroom-forming fungi.</title>
        <authorList>
            <person name="Floudas D."/>
            <person name="Bentzer J."/>
            <person name="Ahren D."/>
            <person name="Johansson T."/>
            <person name="Persson P."/>
            <person name="Tunlid A."/>
        </authorList>
    </citation>
    <scope>NUCLEOTIDE SEQUENCE [LARGE SCALE GENOMIC DNA]</scope>
    <source>
        <strain evidence="2 3">CBS 291.85</strain>
    </source>
</reference>
<evidence type="ECO:0000313" key="2">
    <source>
        <dbReference type="EMBL" id="KAF5371746.1"/>
    </source>
</evidence>